<evidence type="ECO:0000259" key="16">
    <source>
        <dbReference type="PROSITE" id="PS50816"/>
    </source>
</evidence>
<dbReference type="AlphaFoldDB" id="A0AAN9QIY6"/>
<dbReference type="SUPFAM" id="SSF56112">
    <property type="entry name" value="Protein kinase-like (PK-like)"/>
    <property type="match status" value="1"/>
</dbReference>
<evidence type="ECO:0000256" key="12">
    <source>
        <dbReference type="PROSITE-ProRule" id="PRU10141"/>
    </source>
</evidence>
<evidence type="ECO:0000313" key="18">
    <source>
        <dbReference type="Proteomes" id="UP001374584"/>
    </source>
</evidence>
<evidence type="ECO:0000256" key="13">
    <source>
        <dbReference type="RuleBase" id="RU000304"/>
    </source>
</evidence>
<dbReference type="GO" id="GO:0005524">
    <property type="term" value="F:ATP binding"/>
    <property type="evidence" value="ECO:0007669"/>
    <property type="project" value="UniProtKB-UniRule"/>
</dbReference>
<comment type="similarity">
    <text evidence="2">Belongs to the protein kinase superfamily. CAMK Ser/Thr protein kinase family. SNF1 subfamily.</text>
</comment>
<name>A0AAN9QIY6_PHACN</name>
<reference evidence="17 18" key="1">
    <citation type="submission" date="2024-01" db="EMBL/GenBank/DDBJ databases">
        <title>The genomes of 5 underutilized Papilionoideae crops provide insights into root nodulation and disease resistanc.</title>
        <authorList>
            <person name="Jiang F."/>
        </authorList>
    </citation>
    <scope>NUCLEOTIDE SEQUENCE [LARGE SCALE GENOMIC DNA]</scope>
    <source>
        <strain evidence="17">JINMINGXINNONG_FW02</strain>
        <tissue evidence="17">Leaves</tissue>
    </source>
</reference>
<keyword evidence="8 12" id="KW-0067">ATP-binding</keyword>
<dbReference type="FunFam" id="1.10.510.10:FF:000653">
    <property type="entry name" value="Non-specific serine/threonine protein kinase"/>
    <property type="match status" value="1"/>
</dbReference>
<keyword evidence="9" id="KW-0464">Manganese</keyword>
<feature type="region of interest" description="Disordered" evidence="14">
    <location>
        <begin position="412"/>
        <end position="437"/>
    </location>
</feature>
<dbReference type="Proteomes" id="UP001374584">
    <property type="component" value="Unassembled WGS sequence"/>
</dbReference>
<dbReference type="PANTHER" id="PTHR43895">
    <property type="entry name" value="CALCIUM/CALMODULIN-DEPENDENT PROTEIN KINASE KINASE-RELATED"/>
    <property type="match status" value="1"/>
</dbReference>
<organism evidence="17 18">
    <name type="scientific">Phaseolus coccineus</name>
    <name type="common">Scarlet runner bean</name>
    <name type="synonym">Phaseolus multiflorus</name>
    <dbReference type="NCBI Taxonomy" id="3886"/>
    <lineage>
        <taxon>Eukaryota</taxon>
        <taxon>Viridiplantae</taxon>
        <taxon>Streptophyta</taxon>
        <taxon>Embryophyta</taxon>
        <taxon>Tracheophyta</taxon>
        <taxon>Spermatophyta</taxon>
        <taxon>Magnoliopsida</taxon>
        <taxon>eudicotyledons</taxon>
        <taxon>Gunneridae</taxon>
        <taxon>Pentapetalae</taxon>
        <taxon>rosids</taxon>
        <taxon>fabids</taxon>
        <taxon>Fabales</taxon>
        <taxon>Fabaceae</taxon>
        <taxon>Papilionoideae</taxon>
        <taxon>50 kb inversion clade</taxon>
        <taxon>NPAAA clade</taxon>
        <taxon>indigoferoid/millettioid clade</taxon>
        <taxon>Phaseoleae</taxon>
        <taxon>Phaseolus</taxon>
    </lineage>
</organism>
<protein>
    <recommendedName>
        <fullName evidence="3">non-specific serine/threonine protein kinase</fullName>
        <ecNumber evidence="3">2.7.11.1</ecNumber>
    </recommendedName>
</protein>
<evidence type="ECO:0000256" key="2">
    <source>
        <dbReference type="ARBA" id="ARBA00006234"/>
    </source>
</evidence>
<dbReference type="Gene3D" id="3.30.310.80">
    <property type="entry name" value="Kinase associated domain 1, KA1"/>
    <property type="match status" value="1"/>
</dbReference>
<evidence type="ECO:0000256" key="5">
    <source>
        <dbReference type="ARBA" id="ARBA00022679"/>
    </source>
</evidence>
<evidence type="ECO:0000256" key="8">
    <source>
        <dbReference type="ARBA" id="ARBA00022840"/>
    </source>
</evidence>
<evidence type="ECO:0000256" key="3">
    <source>
        <dbReference type="ARBA" id="ARBA00012513"/>
    </source>
</evidence>
<dbReference type="Pfam" id="PF03822">
    <property type="entry name" value="NAF"/>
    <property type="match status" value="1"/>
</dbReference>
<dbReference type="PROSITE" id="PS50816">
    <property type="entry name" value="NAF"/>
    <property type="match status" value="1"/>
</dbReference>
<dbReference type="InterPro" id="IPR004041">
    <property type="entry name" value="NAF_dom"/>
</dbReference>
<dbReference type="EMBL" id="JAYMYR010000011">
    <property type="protein sequence ID" value="KAK7333138.1"/>
    <property type="molecule type" value="Genomic_DNA"/>
</dbReference>
<dbReference type="Pfam" id="PF00069">
    <property type="entry name" value="Pkinase"/>
    <property type="match status" value="1"/>
</dbReference>
<evidence type="ECO:0000256" key="11">
    <source>
        <dbReference type="ARBA" id="ARBA00048679"/>
    </source>
</evidence>
<evidence type="ECO:0000256" key="1">
    <source>
        <dbReference type="ARBA" id="ARBA00001936"/>
    </source>
</evidence>
<evidence type="ECO:0000256" key="9">
    <source>
        <dbReference type="ARBA" id="ARBA00023211"/>
    </source>
</evidence>
<comment type="catalytic activity">
    <reaction evidence="11">
        <text>L-seryl-[protein] + ATP = O-phospho-L-seryl-[protein] + ADP + H(+)</text>
        <dbReference type="Rhea" id="RHEA:17989"/>
        <dbReference type="Rhea" id="RHEA-COMP:9863"/>
        <dbReference type="Rhea" id="RHEA-COMP:11604"/>
        <dbReference type="ChEBI" id="CHEBI:15378"/>
        <dbReference type="ChEBI" id="CHEBI:29999"/>
        <dbReference type="ChEBI" id="CHEBI:30616"/>
        <dbReference type="ChEBI" id="CHEBI:83421"/>
        <dbReference type="ChEBI" id="CHEBI:456216"/>
        <dbReference type="EC" id="2.7.11.1"/>
    </reaction>
</comment>
<dbReference type="SMART" id="SM00220">
    <property type="entry name" value="S_TKc"/>
    <property type="match status" value="1"/>
</dbReference>
<dbReference type="InterPro" id="IPR000719">
    <property type="entry name" value="Prot_kinase_dom"/>
</dbReference>
<comment type="catalytic activity">
    <reaction evidence="10">
        <text>L-threonyl-[protein] + ATP = O-phospho-L-threonyl-[protein] + ADP + H(+)</text>
        <dbReference type="Rhea" id="RHEA:46608"/>
        <dbReference type="Rhea" id="RHEA-COMP:11060"/>
        <dbReference type="Rhea" id="RHEA-COMP:11605"/>
        <dbReference type="ChEBI" id="CHEBI:15378"/>
        <dbReference type="ChEBI" id="CHEBI:30013"/>
        <dbReference type="ChEBI" id="CHEBI:30616"/>
        <dbReference type="ChEBI" id="CHEBI:61977"/>
        <dbReference type="ChEBI" id="CHEBI:456216"/>
        <dbReference type="EC" id="2.7.11.1"/>
    </reaction>
</comment>
<comment type="cofactor">
    <cofactor evidence="1">
        <name>Mn(2+)</name>
        <dbReference type="ChEBI" id="CHEBI:29035"/>
    </cofactor>
</comment>
<feature type="domain" description="Protein kinase" evidence="15">
    <location>
        <begin position="18"/>
        <end position="272"/>
    </location>
</feature>
<dbReference type="PANTHER" id="PTHR43895:SF56">
    <property type="entry name" value="NON-SPECIFIC SERINE_THREONINE PROTEIN KINASE"/>
    <property type="match status" value="1"/>
</dbReference>
<keyword evidence="4 13" id="KW-0723">Serine/threonine-protein kinase</keyword>
<sequence length="437" mass="48890">MPEIDQVAVEDTGLFGKYELGRVIGCGAFAKVHYARNVQSGQSVAVKIINKKKLNGTGLAGNVKREITIMSKLHHPNIVRLHEVLATKTKIFFVMDFVRGGELFGKISKGRFGEDLSRRYFHQLISAVSYCHSHGIFHRDLKPENLLLDENGDLRVTDFGLSAVTDQIRPDGLLHTLCGTPAYVAPEILSKKGYDGAKVDVWSCGVVLFVLAAGYLPFNDPNLMVMYKKIYKGEFRCPRWMSPDLRRFLAKLLDTNPEKRITLDGMLRDPWFQKGYKEIKFQEEDYMFRSDMGPKDERIINLNAFDLISFSSGLNLSGLFGDAGEGERLVTRESPENVLEMAQAAGAAVDMEVQCKKECGVKLEGLSGQFGFEVEVYRLTADLTVVEVRNRGGDAVPFNRVWEEKLKPSLLGGATTSYNSEEQNQQQQPESQEVAGD</sequence>
<evidence type="ECO:0000256" key="7">
    <source>
        <dbReference type="ARBA" id="ARBA00022777"/>
    </source>
</evidence>
<gene>
    <name evidence="17" type="ORF">VNO80_29902</name>
</gene>
<evidence type="ECO:0000256" key="10">
    <source>
        <dbReference type="ARBA" id="ARBA00047899"/>
    </source>
</evidence>
<feature type="compositionally biased region" description="Low complexity" evidence="14">
    <location>
        <begin position="419"/>
        <end position="437"/>
    </location>
</feature>
<dbReference type="GO" id="GO:0007165">
    <property type="term" value="P:signal transduction"/>
    <property type="evidence" value="ECO:0007669"/>
    <property type="project" value="InterPro"/>
</dbReference>
<dbReference type="GO" id="GO:0004674">
    <property type="term" value="F:protein serine/threonine kinase activity"/>
    <property type="evidence" value="ECO:0007669"/>
    <property type="project" value="UniProtKB-KW"/>
</dbReference>
<keyword evidence="18" id="KW-1185">Reference proteome</keyword>
<accession>A0AAN9QIY6</accession>
<dbReference type="InterPro" id="IPR017441">
    <property type="entry name" value="Protein_kinase_ATP_BS"/>
</dbReference>
<dbReference type="PROSITE" id="PS00108">
    <property type="entry name" value="PROTEIN_KINASE_ST"/>
    <property type="match status" value="1"/>
</dbReference>
<evidence type="ECO:0000259" key="15">
    <source>
        <dbReference type="PROSITE" id="PS50011"/>
    </source>
</evidence>
<dbReference type="PROSITE" id="PS00107">
    <property type="entry name" value="PROTEIN_KINASE_ATP"/>
    <property type="match status" value="1"/>
</dbReference>
<feature type="binding site" evidence="12">
    <location>
        <position position="47"/>
    </location>
    <ligand>
        <name>ATP</name>
        <dbReference type="ChEBI" id="CHEBI:30616"/>
    </ligand>
</feature>
<evidence type="ECO:0000313" key="17">
    <source>
        <dbReference type="EMBL" id="KAK7333138.1"/>
    </source>
</evidence>
<dbReference type="FunFam" id="3.30.200.20:FF:000096">
    <property type="entry name" value="Non-specific serine/threonine protein kinase"/>
    <property type="match status" value="1"/>
</dbReference>
<keyword evidence="6 12" id="KW-0547">Nucleotide-binding</keyword>
<dbReference type="PROSITE" id="PS50011">
    <property type="entry name" value="PROTEIN_KINASE_DOM"/>
    <property type="match status" value="1"/>
</dbReference>
<comment type="caution">
    <text evidence="17">The sequence shown here is derived from an EMBL/GenBank/DDBJ whole genome shotgun (WGS) entry which is preliminary data.</text>
</comment>
<dbReference type="CDD" id="cd12195">
    <property type="entry name" value="CIPK_C"/>
    <property type="match status" value="1"/>
</dbReference>
<keyword evidence="5" id="KW-0808">Transferase</keyword>
<proteinExistence type="inferred from homology"/>
<dbReference type="EC" id="2.7.11.1" evidence="3"/>
<feature type="domain" description="NAF" evidence="16">
    <location>
        <begin position="297"/>
        <end position="321"/>
    </location>
</feature>
<evidence type="ECO:0000256" key="4">
    <source>
        <dbReference type="ARBA" id="ARBA00022527"/>
    </source>
</evidence>
<dbReference type="InterPro" id="IPR018451">
    <property type="entry name" value="NAF/FISL_domain"/>
</dbReference>
<evidence type="ECO:0000256" key="6">
    <source>
        <dbReference type="ARBA" id="ARBA00022741"/>
    </source>
</evidence>
<evidence type="ECO:0000256" key="14">
    <source>
        <dbReference type="SAM" id="MobiDB-lite"/>
    </source>
</evidence>
<dbReference type="Gene3D" id="1.10.510.10">
    <property type="entry name" value="Transferase(Phosphotransferase) domain 1"/>
    <property type="match status" value="1"/>
</dbReference>
<dbReference type="InterPro" id="IPR011009">
    <property type="entry name" value="Kinase-like_dom_sf"/>
</dbReference>
<keyword evidence="7" id="KW-0418">Kinase</keyword>
<dbReference type="InterPro" id="IPR008271">
    <property type="entry name" value="Ser/Thr_kinase_AS"/>
</dbReference>